<feature type="domain" description="AD" evidence="1">
    <location>
        <begin position="87"/>
        <end position="184"/>
    </location>
</feature>
<dbReference type="InterPro" id="IPR019181">
    <property type="entry name" value="LSM12_ABD"/>
</dbReference>
<sequence>MANLPTLDAALVTVSVNQSNGDHLQCSTRMQNFAGQLLLVDRRKGIFVLREQKGTERQFEIHFVRFAKLQSLKKLSSSDCAELFHLPLDSPTAARERLAKAEQRLGQLWVDAKLSEAAKRTFIELKRIFGDVVWEGEGIKVLKCILVTEPYDENGVECLDSRTSSISAFARVKKILGRRAFSSSRLVPLPQQCVSPSSSTPSTLVQPDYEEQKAMSESDRNLFDTLPASAVVDLFLDASQSEEPKSVRRKCSSPLRSPLCCSSSEELEMVTPPTMD</sequence>
<dbReference type="InterPro" id="IPR039683">
    <property type="entry name" value="Lsm12-like"/>
</dbReference>
<keyword evidence="2" id="KW-1185">Reference proteome</keyword>
<evidence type="ECO:0000313" key="2">
    <source>
        <dbReference type="Proteomes" id="UP000050741"/>
    </source>
</evidence>
<proteinExistence type="predicted"/>
<dbReference type="InterPro" id="IPR047574">
    <property type="entry name" value="AD"/>
</dbReference>
<evidence type="ECO:0000313" key="3">
    <source>
        <dbReference type="WBParaSite" id="GPLIN_001356800"/>
    </source>
</evidence>
<protein>
    <submittedName>
        <fullName evidence="3">AD domain-containing protein</fullName>
    </submittedName>
</protein>
<organism evidence="2 3">
    <name type="scientific">Globodera pallida</name>
    <name type="common">Potato cyst nematode worm</name>
    <name type="synonym">Heterodera pallida</name>
    <dbReference type="NCBI Taxonomy" id="36090"/>
    <lineage>
        <taxon>Eukaryota</taxon>
        <taxon>Metazoa</taxon>
        <taxon>Ecdysozoa</taxon>
        <taxon>Nematoda</taxon>
        <taxon>Chromadorea</taxon>
        <taxon>Rhabditida</taxon>
        <taxon>Tylenchina</taxon>
        <taxon>Tylenchomorpha</taxon>
        <taxon>Tylenchoidea</taxon>
        <taxon>Heteroderidae</taxon>
        <taxon>Heteroderinae</taxon>
        <taxon>Globodera</taxon>
    </lineage>
</organism>
<dbReference type="Proteomes" id="UP000050741">
    <property type="component" value="Unassembled WGS sequence"/>
</dbReference>
<dbReference type="Pfam" id="PF09793">
    <property type="entry name" value="AD"/>
    <property type="match status" value="1"/>
</dbReference>
<accession>A0A183CL12</accession>
<dbReference type="WBParaSite" id="GPLIN_001356800">
    <property type="protein sequence ID" value="GPLIN_001356800"/>
    <property type="gene ID" value="GPLIN_001356800"/>
</dbReference>
<dbReference type="AlphaFoldDB" id="A0A183CL12"/>
<evidence type="ECO:0000259" key="1">
    <source>
        <dbReference type="PROSITE" id="PS52001"/>
    </source>
</evidence>
<reference evidence="2" key="1">
    <citation type="submission" date="2014-05" db="EMBL/GenBank/DDBJ databases">
        <title>The genome and life-stage specific transcriptomes of Globodera pallida elucidate key aspects of plant parasitism by a cyst nematode.</title>
        <authorList>
            <person name="Cotton J.A."/>
            <person name="Lilley C.J."/>
            <person name="Jones L.M."/>
            <person name="Kikuchi T."/>
            <person name="Reid A.J."/>
            <person name="Thorpe P."/>
            <person name="Tsai I.J."/>
            <person name="Beasley H."/>
            <person name="Blok V."/>
            <person name="Cock P.J.A."/>
            <person name="Van den Akker S.E."/>
            <person name="Holroyd N."/>
            <person name="Hunt M."/>
            <person name="Mantelin S."/>
            <person name="Naghra H."/>
            <person name="Pain A."/>
            <person name="Palomares-Rius J.E."/>
            <person name="Zarowiecki M."/>
            <person name="Berriman M."/>
            <person name="Jones J.T."/>
            <person name="Urwin P.E."/>
        </authorList>
    </citation>
    <scope>NUCLEOTIDE SEQUENCE [LARGE SCALE GENOMIC DNA]</scope>
    <source>
        <strain evidence="2">Lindley</strain>
    </source>
</reference>
<dbReference type="PANTHER" id="PTHR13542">
    <property type="entry name" value="LSM12 HOMOLOG"/>
    <property type="match status" value="1"/>
</dbReference>
<name>A0A183CL12_GLOPA</name>
<reference evidence="3" key="2">
    <citation type="submission" date="2016-06" db="UniProtKB">
        <authorList>
            <consortium name="WormBaseParasite"/>
        </authorList>
    </citation>
    <scope>IDENTIFICATION</scope>
</reference>
<dbReference type="PROSITE" id="PS52001">
    <property type="entry name" value="AD"/>
    <property type="match status" value="1"/>
</dbReference>